<accession>A0A6L6PYM0</accession>
<dbReference type="Pfam" id="PF13673">
    <property type="entry name" value="Acetyltransf_10"/>
    <property type="match status" value="1"/>
</dbReference>
<evidence type="ECO:0000313" key="3">
    <source>
        <dbReference type="Proteomes" id="UP000484015"/>
    </source>
</evidence>
<protein>
    <submittedName>
        <fullName evidence="2">GNAT family N-acetyltransferase</fullName>
    </submittedName>
</protein>
<dbReference type="SUPFAM" id="SSF55729">
    <property type="entry name" value="Acyl-CoA N-acyltransferases (Nat)"/>
    <property type="match status" value="1"/>
</dbReference>
<dbReference type="AlphaFoldDB" id="A0A6L6PYM0"/>
<keyword evidence="2" id="KW-0808">Transferase</keyword>
<evidence type="ECO:0000259" key="1">
    <source>
        <dbReference type="PROSITE" id="PS51186"/>
    </source>
</evidence>
<reference evidence="2 3" key="1">
    <citation type="submission" date="2019-11" db="EMBL/GenBank/DDBJ databases">
        <title>Type strains purchased from KCTC, JCM and DSMZ.</title>
        <authorList>
            <person name="Lu H."/>
        </authorList>
    </citation>
    <scope>NUCLEOTIDE SEQUENCE [LARGE SCALE GENOMIC DNA]</scope>
    <source>
        <strain evidence="2 3">KCTC 42409</strain>
    </source>
</reference>
<keyword evidence="3" id="KW-1185">Reference proteome</keyword>
<feature type="domain" description="N-acetyltransferase" evidence="1">
    <location>
        <begin position="7"/>
        <end position="150"/>
    </location>
</feature>
<dbReference type="GO" id="GO:0016747">
    <property type="term" value="F:acyltransferase activity, transferring groups other than amino-acyl groups"/>
    <property type="evidence" value="ECO:0007669"/>
    <property type="project" value="InterPro"/>
</dbReference>
<evidence type="ECO:0000313" key="2">
    <source>
        <dbReference type="EMBL" id="MTW02510.1"/>
    </source>
</evidence>
<dbReference type="PROSITE" id="PS51186">
    <property type="entry name" value="GNAT"/>
    <property type="match status" value="1"/>
</dbReference>
<gene>
    <name evidence="2" type="ORF">GM668_10500</name>
</gene>
<dbReference type="Proteomes" id="UP000484015">
    <property type="component" value="Unassembled WGS sequence"/>
</dbReference>
<dbReference type="Gene3D" id="3.40.630.30">
    <property type="match status" value="1"/>
</dbReference>
<dbReference type="RefSeq" id="WP_155438907.1">
    <property type="nucleotide sequence ID" value="NZ_WNLA01000005.1"/>
</dbReference>
<dbReference type="InterPro" id="IPR016181">
    <property type="entry name" value="Acyl_CoA_acyltransferase"/>
</dbReference>
<sequence length="150" mass="17108">MIEWQRQAFKDMAVADLYQVLYHRQQVFVLEQNCLYPDIDNYDQDAHHVTAWVVKDGKRELAACLRVIAPGVKYTEMSLGRVLSTQAARGTGIGRQLLAQGIAYAEELYPGHACRIGAQQYLEQFYGSFGFKTVSEPYDEDGIMHVEMVR</sequence>
<dbReference type="EMBL" id="WNLA01000005">
    <property type="protein sequence ID" value="MTW02510.1"/>
    <property type="molecule type" value="Genomic_DNA"/>
</dbReference>
<dbReference type="InterPro" id="IPR000182">
    <property type="entry name" value="GNAT_dom"/>
</dbReference>
<proteinExistence type="predicted"/>
<comment type="caution">
    <text evidence="2">The sequence shown here is derived from an EMBL/GenBank/DDBJ whole genome shotgun (WGS) entry which is preliminary data.</text>
</comment>
<name>A0A6L6PYM0_9BURK</name>
<dbReference type="OrthoDB" id="9796171at2"/>
<organism evidence="2 3">
    <name type="scientific">Pseudoduganella ginsengisoli</name>
    <dbReference type="NCBI Taxonomy" id="1462440"/>
    <lineage>
        <taxon>Bacteria</taxon>
        <taxon>Pseudomonadati</taxon>
        <taxon>Pseudomonadota</taxon>
        <taxon>Betaproteobacteria</taxon>
        <taxon>Burkholderiales</taxon>
        <taxon>Oxalobacteraceae</taxon>
        <taxon>Telluria group</taxon>
        <taxon>Pseudoduganella</taxon>
    </lineage>
</organism>
<dbReference type="CDD" id="cd04301">
    <property type="entry name" value="NAT_SF"/>
    <property type="match status" value="1"/>
</dbReference>